<dbReference type="NCBIfam" id="TIGR01069">
    <property type="entry name" value="mutS2"/>
    <property type="match status" value="1"/>
</dbReference>
<dbReference type="AlphaFoldDB" id="A0A0P9C7I0"/>
<name>A0A0P9C7I0_9GAMM</name>
<gene>
    <name evidence="7" type="ORF">SAMN05661077_1951</name>
</gene>
<keyword evidence="2" id="KW-0067">ATP-binding</keyword>
<dbReference type="GO" id="GO:0030983">
    <property type="term" value="F:mismatched DNA binding"/>
    <property type="evidence" value="ECO:0007669"/>
    <property type="project" value="InterPro"/>
</dbReference>
<dbReference type="RefSeq" id="WP_054965353.1">
    <property type="nucleotide sequence ID" value="NZ_FMUN01000005.1"/>
</dbReference>
<dbReference type="InterPro" id="IPR036187">
    <property type="entry name" value="DNA_mismatch_repair_MutS_sf"/>
</dbReference>
<reference evidence="8" key="1">
    <citation type="submission" date="2016-10" db="EMBL/GenBank/DDBJ databases">
        <authorList>
            <person name="Varghese N."/>
        </authorList>
    </citation>
    <scope>NUCLEOTIDE SEQUENCE [LARGE SCALE GENOMIC DNA]</scope>
    <source>
        <strain evidence="8">HL 19</strain>
    </source>
</reference>
<protein>
    <submittedName>
        <fullName evidence="7">DNA mismatch repair protein MutS2</fullName>
    </submittedName>
</protein>
<keyword evidence="8" id="KW-1185">Reference proteome</keyword>
<organism evidence="7 8">
    <name type="scientific">Thiohalorhabdus denitrificans</name>
    <dbReference type="NCBI Taxonomy" id="381306"/>
    <lineage>
        <taxon>Bacteria</taxon>
        <taxon>Pseudomonadati</taxon>
        <taxon>Pseudomonadota</taxon>
        <taxon>Gammaproteobacteria</taxon>
        <taxon>Thiohalorhabdales</taxon>
        <taxon>Thiohalorhabdaceae</taxon>
        <taxon>Thiohalorhabdus</taxon>
    </lineage>
</organism>
<evidence type="ECO:0000256" key="3">
    <source>
        <dbReference type="ARBA" id="ARBA00023125"/>
    </source>
</evidence>
<dbReference type="InterPro" id="IPR000432">
    <property type="entry name" value="DNA_mismatch_repair_MutS_C"/>
</dbReference>
<dbReference type="Gene3D" id="3.40.50.300">
    <property type="entry name" value="P-loop containing nucleotide triphosphate hydrolases"/>
    <property type="match status" value="1"/>
</dbReference>
<evidence type="ECO:0000259" key="6">
    <source>
        <dbReference type="SMART" id="SM00534"/>
    </source>
</evidence>
<dbReference type="SUPFAM" id="SSF48334">
    <property type="entry name" value="DNA repair protein MutS, domain III"/>
    <property type="match status" value="1"/>
</dbReference>
<dbReference type="Proteomes" id="UP000183104">
    <property type="component" value="Unassembled WGS sequence"/>
</dbReference>
<dbReference type="SUPFAM" id="SSF52540">
    <property type="entry name" value="P-loop containing nucleoside triphosphate hydrolases"/>
    <property type="match status" value="1"/>
</dbReference>
<feature type="domain" description="DNA mismatch repair protein MutS core" evidence="5">
    <location>
        <begin position="8"/>
        <end position="311"/>
    </location>
</feature>
<feature type="domain" description="DNA mismatch repair proteins mutS family" evidence="6">
    <location>
        <begin position="330"/>
        <end position="515"/>
    </location>
</feature>
<dbReference type="GO" id="GO:0045910">
    <property type="term" value="P:negative regulation of DNA recombination"/>
    <property type="evidence" value="ECO:0007669"/>
    <property type="project" value="InterPro"/>
</dbReference>
<evidence type="ECO:0000259" key="5">
    <source>
        <dbReference type="SMART" id="SM00533"/>
    </source>
</evidence>
<dbReference type="InterPro" id="IPR027417">
    <property type="entry name" value="P-loop_NTPase"/>
</dbReference>
<dbReference type="PANTHER" id="PTHR11361:SF14">
    <property type="entry name" value="DNA MISMATCH REPAIR PROTEIN MUTS, TYPE 2"/>
    <property type="match status" value="1"/>
</dbReference>
<dbReference type="SMART" id="SM00533">
    <property type="entry name" value="MUTSd"/>
    <property type="match status" value="1"/>
</dbReference>
<evidence type="ECO:0000313" key="7">
    <source>
        <dbReference type="EMBL" id="SCY38242.1"/>
    </source>
</evidence>
<dbReference type="EMBL" id="FMUN01000005">
    <property type="protein sequence ID" value="SCY38242.1"/>
    <property type="molecule type" value="Genomic_DNA"/>
</dbReference>
<accession>A0A0P9C7I0</accession>
<dbReference type="GO" id="GO:0004519">
    <property type="term" value="F:endonuclease activity"/>
    <property type="evidence" value="ECO:0007669"/>
    <property type="project" value="InterPro"/>
</dbReference>
<proteinExistence type="predicted"/>
<dbReference type="GO" id="GO:0005524">
    <property type="term" value="F:ATP binding"/>
    <property type="evidence" value="ECO:0007669"/>
    <property type="project" value="UniProtKB-KW"/>
</dbReference>
<dbReference type="OrthoDB" id="9808166at2"/>
<keyword evidence="1" id="KW-0547">Nucleotide-binding</keyword>
<dbReference type="PANTHER" id="PTHR11361">
    <property type="entry name" value="DNA MISMATCH REPAIR PROTEIN MUTS FAMILY MEMBER"/>
    <property type="match status" value="1"/>
</dbReference>
<dbReference type="SMART" id="SM00534">
    <property type="entry name" value="MUTSac"/>
    <property type="match status" value="1"/>
</dbReference>
<keyword evidence="3" id="KW-0238">DNA-binding</keyword>
<dbReference type="GO" id="GO:0016887">
    <property type="term" value="F:ATP hydrolysis activity"/>
    <property type="evidence" value="ECO:0007669"/>
    <property type="project" value="InterPro"/>
</dbReference>
<evidence type="ECO:0000256" key="1">
    <source>
        <dbReference type="ARBA" id="ARBA00022741"/>
    </source>
</evidence>
<dbReference type="InterPro" id="IPR005747">
    <property type="entry name" value="MutS2"/>
</dbReference>
<evidence type="ECO:0000256" key="2">
    <source>
        <dbReference type="ARBA" id="ARBA00022840"/>
    </source>
</evidence>
<sequence>MQSDLNTLEFESIRRTLDAECATPYGKEAARNMEPAPSLEVARAFQRAVTTAREGLEEGDGPKLDELPDVRAALRQSRQEGASPLNGLALRNLITLLQAGDYLGRALEKRPGLYVGDPSDLTAASPLIDRLDALVDTMGKVRESASEALSALHEEVRQVRGDLNKQVDKKLKDKKLAPSLVEPKTEHFSGPRRVLAVKTEAAGAIKGVRREALSRGRGVMVEPMEWIPLNNRLEQLSREIDAEERRVLREATGMVQEHIAPLQRLLDAVTWIDLALGAGRLSLKIDGHPPVLTEEPRLDLRSASHPALVAGHKNGGPAPVPLTVRLGPDQPMVLITGPNTGGKTVAIKTIGLLATMAFCGLHIPAAEGTVVGAYRRILVDIGDHQNILHHVSTFAGHVEVLKQILAEADEHTLVLMDEMGTGTDPEEGAALAMSVLEELAERGVQGVFTTHLSPLKGFAAEHPAIANANMRFDFDQLQPTYQLEVGAPGASLGLVVAERNGLEGPLLERARGHLEELRPGATTESARQETNGG</sequence>
<evidence type="ECO:0000256" key="4">
    <source>
        <dbReference type="SAM" id="MobiDB-lite"/>
    </source>
</evidence>
<dbReference type="GO" id="GO:0140664">
    <property type="term" value="F:ATP-dependent DNA damage sensor activity"/>
    <property type="evidence" value="ECO:0007669"/>
    <property type="project" value="InterPro"/>
</dbReference>
<evidence type="ECO:0000313" key="8">
    <source>
        <dbReference type="Proteomes" id="UP000183104"/>
    </source>
</evidence>
<dbReference type="STRING" id="381306.AN478_04135"/>
<dbReference type="GO" id="GO:0006298">
    <property type="term" value="P:mismatch repair"/>
    <property type="evidence" value="ECO:0007669"/>
    <property type="project" value="InterPro"/>
</dbReference>
<feature type="region of interest" description="Disordered" evidence="4">
    <location>
        <begin position="510"/>
        <end position="533"/>
    </location>
</feature>
<dbReference type="Pfam" id="PF00488">
    <property type="entry name" value="MutS_V"/>
    <property type="match status" value="1"/>
</dbReference>
<dbReference type="InterPro" id="IPR007696">
    <property type="entry name" value="DNA_mismatch_repair_MutS_core"/>
</dbReference>
<dbReference type="InterPro" id="IPR045076">
    <property type="entry name" value="MutS"/>
</dbReference>
<feature type="compositionally biased region" description="Polar residues" evidence="4">
    <location>
        <begin position="522"/>
        <end position="533"/>
    </location>
</feature>
<dbReference type="PATRIC" id="fig|381306.5.peg.1312"/>